<evidence type="ECO:0000256" key="3">
    <source>
        <dbReference type="ARBA" id="ARBA00023125"/>
    </source>
</evidence>
<feature type="domain" description="HTH luxR-type" evidence="6">
    <location>
        <begin position="153"/>
        <end position="218"/>
    </location>
</feature>
<dbReference type="CDD" id="cd17535">
    <property type="entry name" value="REC_NarL-like"/>
    <property type="match status" value="1"/>
</dbReference>
<keyword evidence="2" id="KW-0805">Transcription regulation</keyword>
<evidence type="ECO:0000259" key="6">
    <source>
        <dbReference type="PROSITE" id="PS50043"/>
    </source>
</evidence>
<dbReference type="Proteomes" id="UP001428817">
    <property type="component" value="Unassembled WGS sequence"/>
</dbReference>
<dbReference type="InterPro" id="IPR011006">
    <property type="entry name" value="CheY-like_superfamily"/>
</dbReference>
<keyword evidence="1 5" id="KW-0597">Phosphoprotein</keyword>
<evidence type="ECO:0000313" key="9">
    <source>
        <dbReference type="Proteomes" id="UP001428817"/>
    </source>
</evidence>
<dbReference type="InterPro" id="IPR000792">
    <property type="entry name" value="Tscrpt_reg_LuxR_C"/>
</dbReference>
<dbReference type="PROSITE" id="PS50043">
    <property type="entry name" value="HTH_LUXR_2"/>
    <property type="match status" value="1"/>
</dbReference>
<dbReference type="PROSITE" id="PS00622">
    <property type="entry name" value="HTH_LUXR_1"/>
    <property type="match status" value="1"/>
</dbReference>
<evidence type="ECO:0000259" key="7">
    <source>
        <dbReference type="PROSITE" id="PS50110"/>
    </source>
</evidence>
<keyword evidence="3" id="KW-0238">DNA-binding</keyword>
<dbReference type="PANTHER" id="PTHR43214">
    <property type="entry name" value="TWO-COMPONENT RESPONSE REGULATOR"/>
    <property type="match status" value="1"/>
</dbReference>
<dbReference type="SMART" id="SM00421">
    <property type="entry name" value="HTH_LUXR"/>
    <property type="match status" value="1"/>
</dbReference>
<dbReference type="PROSITE" id="PS50110">
    <property type="entry name" value="RESPONSE_REGULATORY"/>
    <property type="match status" value="1"/>
</dbReference>
<dbReference type="EMBL" id="BAABJP010000065">
    <property type="protein sequence ID" value="GAA5175472.1"/>
    <property type="molecule type" value="Genomic_DNA"/>
</dbReference>
<dbReference type="RefSeq" id="WP_185060762.1">
    <property type="nucleotide sequence ID" value="NZ_BAABJP010000065.1"/>
</dbReference>
<evidence type="ECO:0000313" key="8">
    <source>
        <dbReference type="EMBL" id="GAA5175472.1"/>
    </source>
</evidence>
<reference evidence="9" key="1">
    <citation type="journal article" date="2019" name="Int. J. Syst. Evol. Microbiol.">
        <title>The Global Catalogue of Microorganisms (GCM) 10K type strain sequencing project: providing services to taxonomists for standard genome sequencing and annotation.</title>
        <authorList>
            <consortium name="The Broad Institute Genomics Platform"/>
            <consortium name="The Broad Institute Genome Sequencing Center for Infectious Disease"/>
            <person name="Wu L."/>
            <person name="Ma J."/>
        </authorList>
    </citation>
    <scope>NUCLEOTIDE SEQUENCE [LARGE SCALE GENOMIC DNA]</scope>
    <source>
        <strain evidence="9">JCM 18303</strain>
    </source>
</reference>
<dbReference type="Pfam" id="PF00196">
    <property type="entry name" value="GerE"/>
    <property type="match status" value="1"/>
</dbReference>
<dbReference type="CDD" id="cd06170">
    <property type="entry name" value="LuxR_C_like"/>
    <property type="match status" value="1"/>
</dbReference>
<feature type="domain" description="Response regulatory" evidence="7">
    <location>
        <begin position="11"/>
        <end position="127"/>
    </location>
</feature>
<dbReference type="InterPro" id="IPR001789">
    <property type="entry name" value="Sig_transdc_resp-reg_receiver"/>
</dbReference>
<dbReference type="Pfam" id="PF00072">
    <property type="entry name" value="Response_reg"/>
    <property type="match status" value="1"/>
</dbReference>
<dbReference type="PRINTS" id="PR00038">
    <property type="entry name" value="HTHLUXR"/>
</dbReference>
<evidence type="ECO:0000256" key="1">
    <source>
        <dbReference type="ARBA" id="ARBA00022553"/>
    </source>
</evidence>
<evidence type="ECO:0000256" key="2">
    <source>
        <dbReference type="ARBA" id="ARBA00023015"/>
    </source>
</evidence>
<evidence type="ECO:0000256" key="5">
    <source>
        <dbReference type="PROSITE-ProRule" id="PRU00169"/>
    </source>
</evidence>
<dbReference type="SUPFAM" id="SSF52172">
    <property type="entry name" value="CheY-like"/>
    <property type="match status" value="1"/>
</dbReference>
<dbReference type="SMART" id="SM00448">
    <property type="entry name" value="REC"/>
    <property type="match status" value="1"/>
</dbReference>
<protein>
    <submittedName>
        <fullName evidence="8">Response regulator transcription factor</fullName>
    </submittedName>
</protein>
<keyword evidence="9" id="KW-1185">Reference proteome</keyword>
<dbReference type="InterPro" id="IPR058245">
    <property type="entry name" value="NreC/VraR/RcsB-like_REC"/>
</dbReference>
<keyword evidence="4" id="KW-0804">Transcription</keyword>
<comment type="caution">
    <text evidence="8">The sequence shown here is derived from an EMBL/GenBank/DDBJ whole genome shotgun (WGS) entry which is preliminary data.</text>
</comment>
<dbReference type="SUPFAM" id="SSF46894">
    <property type="entry name" value="C-terminal effector domain of the bipartite response regulators"/>
    <property type="match status" value="1"/>
</dbReference>
<dbReference type="PANTHER" id="PTHR43214:SF24">
    <property type="entry name" value="TRANSCRIPTIONAL REGULATORY PROTEIN NARL-RELATED"/>
    <property type="match status" value="1"/>
</dbReference>
<evidence type="ECO:0000256" key="4">
    <source>
        <dbReference type="ARBA" id="ARBA00023163"/>
    </source>
</evidence>
<gene>
    <name evidence="8" type="ORF">GCM10023321_81580</name>
</gene>
<organism evidence="8 9">
    <name type="scientific">Pseudonocardia eucalypti</name>
    <dbReference type="NCBI Taxonomy" id="648755"/>
    <lineage>
        <taxon>Bacteria</taxon>
        <taxon>Bacillati</taxon>
        <taxon>Actinomycetota</taxon>
        <taxon>Actinomycetes</taxon>
        <taxon>Pseudonocardiales</taxon>
        <taxon>Pseudonocardiaceae</taxon>
        <taxon>Pseudonocardia</taxon>
    </lineage>
</organism>
<dbReference type="InterPro" id="IPR039420">
    <property type="entry name" value="WalR-like"/>
</dbReference>
<dbReference type="Gene3D" id="3.40.50.2300">
    <property type="match status" value="1"/>
</dbReference>
<dbReference type="InterPro" id="IPR016032">
    <property type="entry name" value="Sig_transdc_resp-reg_C-effctor"/>
</dbReference>
<sequence length="220" mass="22873">MTARPHDSPVRIVLADDEPLLRAGLRVVLEAEGTVEVVAEAADGAELLEAVRRHRPQVVLVDVQMPGVDGFAALRALSKEPDPPPAAVLTTFDLDGYVSEALRIGVQGFLLKDAEPAALVRAVLDLAAGGAVLDPRITARLLPRFVAGGTGPAPAQLDELTLRERQVLTQIASGHSNAAIGENLGLAEATVKKYVSAVLAKLGAQNRVQAALLAQGLGVG</sequence>
<accession>A0ABP9RD53</accession>
<proteinExistence type="predicted"/>
<feature type="modified residue" description="4-aspartylphosphate" evidence="5">
    <location>
        <position position="62"/>
    </location>
</feature>
<name>A0ABP9RD53_9PSEU</name>